<dbReference type="InterPro" id="IPR003744">
    <property type="entry name" value="YhhQ"/>
</dbReference>
<reference evidence="3 4" key="1">
    <citation type="submission" date="2020-02" db="EMBL/GenBank/DDBJ databases">
        <title>Sequencing the genomes of 1000 actinobacteria strains.</title>
        <authorList>
            <person name="Klenk H.-P."/>
        </authorList>
    </citation>
    <scope>NUCLEOTIDE SEQUENCE [LARGE SCALE GENOMIC DNA]</scope>
    <source>
        <strain evidence="3 4">DSM 19609</strain>
    </source>
</reference>
<evidence type="ECO:0000313" key="4">
    <source>
        <dbReference type="Proteomes" id="UP000749311"/>
    </source>
</evidence>
<proteinExistence type="predicted"/>
<dbReference type="RefSeq" id="WP_341769998.1">
    <property type="nucleotide sequence ID" value="NZ_BAAAOO010000012.1"/>
</dbReference>
<feature type="transmembrane region" description="Helical" evidence="2">
    <location>
        <begin position="187"/>
        <end position="208"/>
    </location>
</feature>
<dbReference type="Proteomes" id="UP000749311">
    <property type="component" value="Unassembled WGS sequence"/>
</dbReference>
<keyword evidence="2" id="KW-1133">Transmembrane helix</keyword>
<dbReference type="Pfam" id="PF02592">
    <property type="entry name" value="Vut_1"/>
    <property type="match status" value="1"/>
</dbReference>
<accession>A0ABX0SB59</accession>
<protein>
    <recommendedName>
        <fullName evidence="1">Queuosine precursor transporter</fullName>
    </recommendedName>
</protein>
<comment type="caution">
    <text evidence="3">The sequence shown here is derived from an EMBL/GenBank/DDBJ whole genome shotgun (WGS) entry which is preliminary data.</text>
</comment>
<feature type="transmembrane region" description="Helical" evidence="2">
    <location>
        <begin position="12"/>
        <end position="33"/>
    </location>
</feature>
<sequence length="228" mass="24388">MTVDEQPRHASIGSGNYALMLSAMVLVVVLSGIGGSKGVVFGPVITDAAFFMFPVAYILGDMITEIYGPLAARRAIVTGFCANGLSVLVYALIIVLPGFTDDYGVAKQGALEVALGPVWLVVLASMLGYATGQSVNSLIMWTGKRRHLESRLYRRLFSSSGVGEAVDTVIFCTVASPALGIDGLGQWANYTFFGFVWKVLVQYALIPVTGRVIGWVKRHEPTYGLAAD</sequence>
<evidence type="ECO:0000256" key="2">
    <source>
        <dbReference type="SAM" id="Phobius"/>
    </source>
</evidence>
<dbReference type="PANTHER" id="PTHR34300:SF2">
    <property type="entry name" value="QUEUOSINE PRECURSOR TRANSPORTER-RELATED"/>
    <property type="match status" value="1"/>
</dbReference>
<evidence type="ECO:0000256" key="1">
    <source>
        <dbReference type="NCBIfam" id="TIGR00697"/>
    </source>
</evidence>
<name>A0ABX0SB59_9ACTN</name>
<feature type="transmembrane region" description="Helical" evidence="2">
    <location>
        <begin position="162"/>
        <end position="181"/>
    </location>
</feature>
<feature type="transmembrane region" description="Helical" evidence="2">
    <location>
        <begin position="119"/>
        <end position="141"/>
    </location>
</feature>
<feature type="transmembrane region" description="Helical" evidence="2">
    <location>
        <begin position="80"/>
        <end position="99"/>
    </location>
</feature>
<dbReference type="EMBL" id="JAAMOZ010000001">
    <property type="protein sequence ID" value="NIH55637.1"/>
    <property type="molecule type" value="Genomic_DNA"/>
</dbReference>
<evidence type="ECO:0000313" key="3">
    <source>
        <dbReference type="EMBL" id="NIH55637.1"/>
    </source>
</evidence>
<gene>
    <name evidence="3" type="ORF">FB473_000282</name>
</gene>
<dbReference type="NCBIfam" id="TIGR00697">
    <property type="entry name" value="queuosine precursor transporter"/>
    <property type="match status" value="1"/>
</dbReference>
<keyword evidence="2" id="KW-0812">Transmembrane</keyword>
<organism evidence="3 4">
    <name type="scientific">Brooklawnia cerclae</name>
    <dbReference type="NCBI Taxonomy" id="349934"/>
    <lineage>
        <taxon>Bacteria</taxon>
        <taxon>Bacillati</taxon>
        <taxon>Actinomycetota</taxon>
        <taxon>Actinomycetes</taxon>
        <taxon>Propionibacteriales</taxon>
        <taxon>Propionibacteriaceae</taxon>
        <taxon>Brooklawnia</taxon>
    </lineage>
</organism>
<dbReference type="PANTHER" id="PTHR34300">
    <property type="entry name" value="QUEUOSINE PRECURSOR TRANSPORTER-RELATED"/>
    <property type="match status" value="1"/>
</dbReference>
<keyword evidence="4" id="KW-1185">Reference proteome</keyword>
<keyword evidence="2" id="KW-0472">Membrane</keyword>